<evidence type="ECO:0000313" key="2">
    <source>
        <dbReference type="Proteomes" id="UP000570361"/>
    </source>
</evidence>
<dbReference type="SUPFAM" id="SSF100985">
    <property type="entry name" value="Sporulation inhibitor Sda"/>
    <property type="match status" value="1"/>
</dbReference>
<dbReference type="InterPro" id="IPR015064">
    <property type="entry name" value="Sda"/>
</dbReference>
<dbReference type="InterPro" id="IPR036916">
    <property type="entry name" value="Sda_sf"/>
</dbReference>
<organism evidence="1 2">
    <name type="scientific">Paenibacillus phyllosphaerae</name>
    <dbReference type="NCBI Taxonomy" id="274593"/>
    <lineage>
        <taxon>Bacteria</taxon>
        <taxon>Bacillati</taxon>
        <taxon>Bacillota</taxon>
        <taxon>Bacilli</taxon>
        <taxon>Bacillales</taxon>
        <taxon>Paenibacillaceae</taxon>
        <taxon>Paenibacillus</taxon>
    </lineage>
</organism>
<dbReference type="Pfam" id="PF08970">
    <property type="entry name" value="Sda"/>
    <property type="match status" value="1"/>
</dbReference>
<name>A0A7W5FKQ7_9BACL</name>
<evidence type="ECO:0000313" key="1">
    <source>
        <dbReference type="EMBL" id="MBB3108415.1"/>
    </source>
</evidence>
<protein>
    <submittedName>
        <fullName evidence="1">Developmental checkpoint coupling sporulation initiation to replication initiation</fullName>
    </submittedName>
</protein>
<dbReference type="Gene3D" id="1.10.287.1100">
    <property type="entry name" value="Sporulation inhibitor A"/>
    <property type="match status" value="1"/>
</dbReference>
<sequence>MSKEETGRECGTLEILSDELLLEAYHAAISFNLEPEFIHLLAAEIKRRQINPDNFRRITA</sequence>
<gene>
    <name evidence="1" type="ORF">FHS18_000443</name>
</gene>
<comment type="caution">
    <text evidence="1">The sequence shown here is derived from an EMBL/GenBank/DDBJ whole genome shotgun (WGS) entry which is preliminary data.</text>
</comment>
<dbReference type="RefSeq" id="WP_343060358.1">
    <property type="nucleotide sequence ID" value="NZ_JACHXK010000001.1"/>
</dbReference>
<proteinExistence type="predicted"/>
<accession>A0A7W5FKQ7</accession>
<dbReference type="EMBL" id="JACHXK010000001">
    <property type="protein sequence ID" value="MBB3108415.1"/>
    <property type="molecule type" value="Genomic_DNA"/>
</dbReference>
<dbReference type="Proteomes" id="UP000570361">
    <property type="component" value="Unassembled WGS sequence"/>
</dbReference>
<reference evidence="1 2" key="1">
    <citation type="submission" date="2020-08" db="EMBL/GenBank/DDBJ databases">
        <title>Genomic Encyclopedia of Type Strains, Phase III (KMG-III): the genomes of soil and plant-associated and newly described type strains.</title>
        <authorList>
            <person name="Whitman W."/>
        </authorList>
    </citation>
    <scope>NUCLEOTIDE SEQUENCE [LARGE SCALE GENOMIC DNA]</scope>
    <source>
        <strain evidence="1 2">CECT 5862</strain>
    </source>
</reference>
<dbReference type="AlphaFoldDB" id="A0A7W5FKQ7"/>
<keyword evidence="2" id="KW-1185">Reference proteome</keyword>